<keyword evidence="2" id="KW-1133">Transmembrane helix</keyword>
<feature type="transmembrane region" description="Helical" evidence="2">
    <location>
        <begin position="91"/>
        <end position="112"/>
    </location>
</feature>
<feature type="transmembrane region" description="Helical" evidence="2">
    <location>
        <begin position="64"/>
        <end position="85"/>
    </location>
</feature>
<keyword evidence="2" id="KW-0472">Membrane</keyword>
<dbReference type="Proteomes" id="UP000660611">
    <property type="component" value="Unassembled WGS sequence"/>
</dbReference>
<evidence type="ECO:0000313" key="4">
    <source>
        <dbReference type="Proteomes" id="UP000660611"/>
    </source>
</evidence>
<keyword evidence="4" id="KW-1185">Reference proteome</keyword>
<proteinExistence type="predicted"/>
<gene>
    <name evidence="3" type="ORF">Dsi01nite_047760</name>
</gene>
<dbReference type="AlphaFoldDB" id="A0A919UCL7"/>
<reference evidence="3" key="1">
    <citation type="submission" date="2021-01" db="EMBL/GenBank/DDBJ databases">
        <title>Whole genome shotgun sequence of Dactylosporangium siamense NBRC 106093.</title>
        <authorList>
            <person name="Komaki H."/>
            <person name="Tamura T."/>
        </authorList>
    </citation>
    <scope>NUCLEOTIDE SEQUENCE</scope>
    <source>
        <strain evidence="3">NBRC 106093</strain>
    </source>
</reference>
<protein>
    <submittedName>
        <fullName evidence="3">Uncharacterized protein</fullName>
    </submittedName>
</protein>
<evidence type="ECO:0000256" key="2">
    <source>
        <dbReference type="SAM" id="Phobius"/>
    </source>
</evidence>
<feature type="region of interest" description="Disordered" evidence="1">
    <location>
        <begin position="623"/>
        <end position="656"/>
    </location>
</feature>
<feature type="region of interest" description="Disordered" evidence="1">
    <location>
        <begin position="476"/>
        <end position="510"/>
    </location>
</feature>
<keyword evidence="2" id="KW-0812">Transmembrane</keyword>
<comment type="caution">
    <text evidence="3">The sequence shown here is derived from an EMBL/GenBank/DDBJ whole genome shotgun (WGS) entry which is preliminary data.</text>
</comment>
<evidence type="ECO:0000313" key="3">
    <source>
        <dbReference type="EMBL" id="GIG46735.1"/>
    </source>
</evidence>
<evidence type="ECO:0000256" key="1">
    <source>
        <dbReference type="SAM" id="MobiDB-lite"/>
    </source>
</evidence>
<dbReference type="EMBL" id="BONQ01000077">
    <property type="protein sequence ID" value="GIG46735.1"/>
    <property type="molecule type" value="Genomic_DNA"/>
</dbReference>
<organism evidence="3 4">
    <name type="scientific">Dactylosporangium siamense</name>
    <dbReference type="NCBI Taxonomy" id="685454"/>
    <lineage>
        <taxon>Bacteria</taxon>
        <taxon>Bacillati</taxon>
        <taxon>Actinomycetota</taxon>
        <taxon>Actinomycetes</taxon>
        <taxon>Micromonosporales</taxon>
        <taxon>Micromonosporaceae</taxon>
        <taxon>Dactylosporangium</taxon>
    </lineage>
</organism>
<accession>A0A919UCL7</accession>
<name>A0A919UCL7_9ACTN</name>
<sequence>MSESNLEPSPLTRLAVPGERFGWIFRDRNLFRRRFTEPQPEPIPVPFGLVDAARNAKQRMTTRIIIASSVTGGAVVLMGCCGSATDSAVFGVFAVLALLAGAGAIALIVVAANQAAGALQRKTDELRAAYQQAYGQWDARRQTHEHGQQQLIGGLLEWGAATPSPGTRRVDIFGGTSWGWEALLTVFGGSLLSTHGSMVVVDFSGETLCAELTDLARQTGSSVDMRHIPSQLAEVDLLAGLGKQQLIDSLVEAMHGDATTGSRADRVQDSMLLHEICEELGGTVTIGRIIGGLRVLTDRSGTPALTLEEADRIRDSMPDETRRQLHGNVRRIEAFLRPLEAMGTAVPMAKPATVTVLATDRDGRSAQNELLKDLVVQWLTRWVGMGQTKIGSLIVIGADEIDHRHIEKLGTICERQGTRLVTMFEHLREASLHAIGGGEVAFMRLANHDEARQAAEFIGKQHKFVLSQLTRTLGGNETHSVADTEGESTSESRTDGYTSGRNQYSRSRSRSWTKTVNWSQTVTNAEGTTWSDAASAQRVYEYTVEPRVLQDLPDYAMLLVKSHDRGSTLQAVECDPAIVTLPRLSMQPLPPMALPQQHEAVNPVSGLPNEATISRPVGITPPPMSPGAAAANTVPGWGGAPGQSGRYPQQGPGWRG</sequence>
<dbReference type="RefSeq" id="WP_203848501.1">
    <property type="nucleotide sequence ID" value="NZ_BAAAVW010000016.1"/>
</dbReference>